<protein>
    <recommendedName>
        <fullName evidence="3">Histidine utilization protein HutD</fullName>
    </recommendedName>
</protein>
<proteinExistence type="predicted"/>
<evidence type="ECO:0000313" key="2">
    <source>
        <dbReference type="Proteomes" id="UP000316993"/>
    </source>
</evidence>
<accession>A0A543L260</accession>
<dbReference type="EMBL" id="VFPV01000003">
    <property type="protein sequence ID" value="TQN01380.1"/>
    <property type="molecule type" value="Genomic_DNA"/>
</dbReference>
<dbReference type="Proteomes" id="UP000316993">
    <property type="component" value="Unassembled WGS sequence"/>
</dbReference>
<sequence>MTTMAMHFFDLASTPSMPWKNGGGSTQELACWPPGADMNSFEWRVSLATVDRPGPFSVFPAIDRQIMLLGDGGLHLRSPGWEHRLEQRWQPFAFSGDDAVDGAMLGGTSKDFNLMLRRGLWHGPLQVVSDAQSPGDTPAGLCLVLQGDWQWVVPGAGPRALAAGQGFWWAGEGGATPGQLEPLHAGAEADAPALVWIALQRGAAPKI</sequence>
<dbReference type="InterPro" id="IPR014710">
    <property type="entry name" value="RmlC-like_jellyroll"/>
</dbReference>
<dbReference type="Gene3D" id="2.60.120.10">
    <property type="entry name" value="Jelly Rolls"/>
    <property type="match status" value="1"/>
</dbReference>
<comment type="caution">
    <text evidence="1">The sequence shown here is derived from an EMBL/GenBank/DDBJ whole genome shotgun (WGS) entry which is preliminary data.</text>
</comment>
<dbReference type="PANTHER" id="PTHR37943">
    <property type="entry name" value="PROTEIN VES"/>
    <property type="match status" value="1"/>
</dbReference>
<dbReference type="AlphaFoldDB" id="A0A543L260"/>
<dbReference type="CDD" id="cd20293">
    <property type="entry name" value="cupin_HutD_N"/>
    <property type="match status" value="1"/>
</dbReference>
<evidence type="ECO:0008006" key="3">
    <source>
        <dbReference type="Google" id="ProtNLM"/>
    </source>
</evidence>
<dbReference type="Pfam" id="PF05962">
    <property type="entry name" value="HutD"/>
    <property type="match status" value="1"/>
</dbReference>
<dbReference type="InterPro" id="IPR011051">
    <property type="entry name" value="RmlC_Cupin_sf"/>
</dbReference>
<dbReference type="PANTHER" id="PTHR37943:SF1">
    <property type="entry name" value="PROTEIN VES"/>
    <property type="match status" value="1"/>
</dbReference>
<dbReference type="SUPFAM" id="SSF51182">
    <property type="entry name" value="RmlC-like cupins"/>
    <property type="match status" value="1"/>
</dbReference>
<dbReference type="InterPro" id="IPR010282">
    <property type="entry name" value="Uncharacterised_HutD/Ves"/>
</dbReference>
<evidence type="ECO:0000313" key="1">
    <source>
        <dbReference type="EMBL" id="TQN01380.1"/>
    </source>
</evidence>
<gene>
    <name evidence="1" type="ORF">BDD18_3344</name>
</gene>
<name>A0A543L260_9BURK</name>
<organism evidence="1 2">
    <name type="scientific">Acidovorax temperans</name>
    <dbReference type="NCBI Taxonomy" id="80878"/>
    <lineage>
        <taxon>Bacteria</taxon>
        <taxon>Pseudomonadati</taxon>
        <taxon>Pseudomonadota</taxon>
        <taxon>Betaproteobacteria</taxon>
        <taxon>Burkholderiales</taxon>
        <taxon>Comamonadaceae</taxon>
        <taxon>Acidovorax</taxon>
    </lineage>
</organism>
<reference evidence="1 2" key="1">
    <citation type="submission" date="2019-06" db="EMBL/GenBank/DDBJ databases">
        <title>Genomic Encyclopedia of Archaeal and Bacterial Type Strains, Phase II (KMG-II): from individual species to whole genera.</title>
        <authorList>
            <person name="Goeker M."/>
        </authorList>
    </citation>
    <scope>NUCLEOTIDE SEQUENCE [LARGE SCALE GENOMIC DNA]</scope>
    <source>
        <strain evidence="1 2">DSM 7270</strain>
    </source>
</reference>